<feature type="transmembrane region" description="Helical" evidence="6">
    <location>
        <begin position="56"/>
        <end position="76"/>
    </location>
</feature>
<evidence type="ECO:0000256" key="4">
    <source>
        <dbReference type="ARBA" id="ARBA00022989"/>
    </source>
</evidence>
<evidence type="ECO:0000259" key="7">
    <source>
        <dbReference type="Pfam" id="PF02687"/>
    </source>
</evidence>
<reference evidence="9" key="1">
    <citation type="journal article" date="2019" name="Int. J. Syst. Evol. Microbiol.">
        <title>The Global Catalogue of Microorganisms (GCM) 10K type strain sequencing project: providing services to taxonomists for standard genome sequencing and annotation.</title>
        <authorList>
            <consortium name="The Broad Institute Genomics Platform"/>
            <consortium name="The Broad Institute Genome Sequencing Center for Infectious Disease"/>
            <person name="Wu L."/>
            <person name="Ma J."/>
        </authorList>
    </citation>
    <scope>NUCLEOTIDE SEQUENCE [LARGE SCALE GENOMIC DNA]</scope>
    <source>
        <strain evidence="9">TISTR 1827</strain>
    </source>
</reference>
<feature type="transmembrane region" description="Helical" evidence="6">
    <location>
        <begin position="590"/>
        <end position="614"/>
    </location>
</feature>
<dbReference type="PANTHER" id="PTHR46795:SF3">
    <property type="entry name" value="ABC TRANSPORTER PERMEASE"/>
    <property type="match status" value="1"/>
</dbReference>
<feature type="transmembrane region" description="Helical" evidence="6">
    <location>
        <begin position="288"/>
        <end position="311"/>
    </location>
</feature>
<dbReference type="EMBL" id="JBHUMY010000006">
    <property type="protein sequence ID" value="MFD2659935.1"/>
    <property type="molecule type" value="Genomic_DNA"/>
</dbReference>
<dbReference type="RefSeq" id="WP_379270610.1">
    <property type="nucleotide sequence ID" value="NZ_JBHUGT010000032.1"/>
</dbReference>
<evidence type="ECO:0000256" key="6">
    <source>
        <dbReference type="PIRNR" id="PIRNR018968"/>
    </source>
</evidence>
<name>A0ABW5QV23_9BACL</name>
<feature type="transmembrane region" description="Helical" evidence="6">
    <location>
        <begin position="534"/>
        <end position="556"/>
    </location>
</feature>
<comment type="caution">
    <text evidence="8">The sequence shown here is derived from an EMBL/GenBank/DDBJ whole genome shotgun (WGS) entry which is preliminary data.</text>
</comment>
<feature type="transmembrane region" description="Helical" evidence="6">
    <location>
        <begin position="200"/>
        <end position="219"/>
    </location>
</feature>
<dbReference type="PIRSF" id="PIRSF018968">
    <property type="entry name" value="ABC_permease_BceB"/>
    <property type="match status" value="1"/>
</dbReference>
<dbReference type="InterPro" id="IPR003838">
    <property type="entry name" value="ABC3_permease_C"/>
</dbReference>
<evidence type="ECO:0000313" key="8">
    <source>
        <dbReference type="EMBL" id="MFD2659935.1"/>
    </source>
</evidence>
<feature type="transmembrane region" description="Helical" evidence="6">
    <location>
        <begin position="231"/>
        <end position="256"/>
    </location>
</feature>
<organism evidence="8 9">
    <name type="scientific">Paenibacillus thailandensis</name>
    <dbReference type="NCBI Taxonomy" id="393250"/>
    <lineage>
        <taxon>Bacteria</taxon>
        <taxon>Bacillati</taxon>
        <taxon>Bacillota</taxon>
        <taxon>Bacilli</taxon>
        <taxon>Bacillales</taxon>
        <taxon>Paenibacillaceae</taxon>
        <taxon>Paenibacillus</taxon>
    </lineage>
</organism>
<evidence type="ECO:0000256" key="2">
    <source>
        <dbReference type="ARBA" id="ARBA00022475"/>
    </source>
</evidence>
<keyword evidence="9" id="KW-1185">Reference proteome</keyword>
<comment type="similarity">
    <text evidence="6">Belongs to the ABC-4 integral membrane protein family.</text>
</comment>
<protein>
    <submittedName>
        <fullName evidence="8">ABC transporter permease</fullName>
    </submittedName>
</protein>
<dbReference type="Proteomes" id="UP001597493">
    <property type="component" value="Unassembled WGS sequence"/>
</dbReference>
<evidence type="ECO:0000256" key="1">
    <source>
        <dbReference type="ARBA" id="ARBA00004651"/>
    </source>
</evidence>
<proteinExistence type="inferred from homology"/>
<feature type="transmembrane region" description="Helical" evidence="6">
    <location>
        <begin position="104"/>
        <end position="127"/>
    </location>
</feature>
<keyword evidence="4 6" id="KW-1133">Transmembrane helix</keyword>
<evidence type="ECO:0000313" key="9">
    <source>
        <dbReference type="Proteomes" id="UP001597493"/>
    </source>
</evidence>
<accession>A0ABW5QV23</accession>
<evidence type="ECO:0000256" key="3">
    <source>
        <dbReference type="ARBA" id="ARBA00022692"/>
    </source>
</evidence>
<dbReference type="PANTHER" id="PTHR46795">
    <property type="entry name" value="ABC TRANSPORTER PERMEASE-RELATED-RELATED"/>
    <property type="match status" value="1"/>
</dbReference>
<dbReference type="Pfam" id="PF02687">
    <property type="entry name" value="FtsX"/>
    <property type="match status" value="1"/>
</dbReference>
<comment type="subcellular location">
    <subcellularLocation>
        <location evidence="1 6">Cell membrane</location>
        <topology evidence="1 6">Multi-pass membrane protein</topology>
    </subcellularLocation>
</comment>
<gene>
    <name evidence="8" type="ORF">ACFSW5_06595</name>
</gene>
<keyword evidence="6" id="KW-0813">Transport</keyword>
<feature type="transmembrane region" description="Helical" evidence="6">
    <location>
        <begin position="18"/>
        <end position="36"/>
    </location>
</feature>
<feature type="transmembrane region" description="Helical" evidence="6">
    <location>
        <begin position="147"/>
        <end position="170"/>
    </location>
</feature>
<feature type="transmembrane region" description="Helical" evidence="6">
    <location>
        <begin position="626"/>
        <end position="650"/>
    </location>
</feature>
<evidence type="ECO:0000256" key="5">
    <source>
        <dbReference type="ARBA" id="ARBA00023136"/>
    </source>
</evidence>
<keyword evidence="5 6" id="KW-0472">Membrane</keyword>
<keyword evidence="2 6" id="KW-1003">Cell membrane</keyword>
<keyword evidence="3 6" id="KW-0812">Transmembrane</keyword>
<sequence>MSLIDLTLRNVKRNFRLYAIYLLSMIIGVVIFYTFSSLMYNEDITEALSNRRNFQLGIMIASAAVFLFILFFILYANSFFMRQRKKEFGMYLLFGMNEWQITRIVFYESLALGGISLVVGILLGGLLSKLFGMLLMSLMRYDQVISLNFPVQALAVTVSIFAFLILIITVQSHLSVKRVQLIELFHAGSKMEKPVQTSRLLALVAVFMLVVSFVIIGGGKTSVFWTDYSTASLLAVAVGIIGGTYLFFSQFVGWLLETIRSKPNYAVGDTVLWASSLRFQTRGNTLNLTFISLFSALIVLFVSFTAINYAVQFEAVGRNLPNDLAHQSLDEETNKRIERIIGESGHDVLSHNTLEAVQAETVTDMAEAFDNPEFYSPGVLLVSETSYNEVVADRGDDRKLQLQADEAVSLSQGTDYEVSYNPAAASDYEIRTGGSAIRFKLAGKLDYALLGWSSSPDTSMERRQGALVIDDEAYAAIAAASPAALKKFEIYRLADADQAESLSRQVHPIVTAVPGAYYSSFADVYALQIESSSLLLFSSAFLALIALFALASVIYFKQLREATDERRQYDILGKMGVGAKLMRRVIRKQLMFVFAPPLAIGILISSFTIKVYILDSISNFPGLPGLVWWIVAAYMLIYAMFYLSAANLYYRIASQKP</sequence>
<dbReference type="InterPro" id="IPR027022">
    <property type="entry name" value="ABC_permease_BceB-typ"/>
</dbReference>
<dbReference type="InterPro" id="IPR052536">
    <property type="entry name" value="ABC-4_Integral_Memb_Prot"/>
</dbReference>
<feature type="domain" description="ABC3 transporter permease C-terminal" evidence="7">
    <location>
        <begin position="60"/>
        <end position="170"/>
    </location>
</feature>